<dbReference type="AlphaFoldDB" id="R1CRP0"/>
<evidence type="ECO:0000313" key="2">
    <source>
        <dbReference type="Proteomes" id="UP000013378"/>
    </source>
</evidence>
<evidence type="ECO:0000313" key="1">
    <source>
        <dbReference type="EMBL" id="EOC99368.1"/>
    </source>
</evidence>
<dbReference type="eggNOG" id="ENOG50338T4">
    <property type="taxonomic scope" value="Bacteria"/>
</dbReference>
<dbReference type="RefSeq" id="WP_006317368.1">
    <property type="nucleotide sequence ID" value="NZ_ARZA01000277.1"/>
</dbReference>
<comment type="caution">
    <text evidence="1">The sequence shown here is derived from an EMBL/GenBank/DDBJ whole genome shotgun (WGS) entry which is preliminary data.</text>
</comment>
<reference evidence="1 2" key="1">
    <citation type="journal article" date="2015" name="Geomicrobiol. J.">
        <title>Caldisalinibacter kiritimatiensis gen. nov., sp. nov., a moderately thermohalophilic thiosulfate-reducing bacterium from a hypersaline microbial mat.</title>
        <authorList>
            <person name="Ben Hania W."/>
            <person name="Joseph M."/>
            <person name="Fiebig A."/>
            <person name="Bunk B."/>
            <person name="Klenk H.-P."/>
            <person name="Fardeau M.-L."/>
            <person name="Spring S."/>
        </authorList>
    </citation>
    <scope>NUCLEOTIDE SEQUENCE [LARGE SCALE GENOMIC DNA]</scope>
    <source>
        <strain evidence="1 2">L21-TH-D2</strain>
    </source>
</reference>
<proteinExistence type="predicted"/>
<gene>
    <name evidence="1" type="ORF">L21TH_2626</name>
</gene>
<dbReference type="EMBL" id="ARZA01000277">
    <property type="protein sequence ID" value="EOC99368.1"/>
    <property type="molecule type" value="Genomic_DNA"/>
</dbReference>
<sequence length="301" mass="35453">MRFELLDNGMDSLNSGLKFYEKFLDHEDNYEFRQETYLKLATISIQNAIEILSIKILSDIDEMLIYPDRFRPELEKIKDNIKNEKGLMIYDILVNYDNNILTISYSQCIRLLKKHFNITDIEKSNLMKLGKIRNQLTHLGLARDINYHHILLTINSALDFIVEFFYSKLKDERFKEMDFIYEKAQDLFELGEIFANSIWSAFWGYKFELINNSLKQAILELKENEEIKSSGIIVNLYIEKNTEASTYTIEFIDSETEEQINEVSPLNLPRLDVTIISSDSVHGPVYAVIDHRKHDKEVFVY</sequence>
<protein>
    <submittedName>
        <fullName evidence="1">Uncharacterized protein</fullName>
    </submittedName>
</protein>
<name>R1CRP0_9FIRM</name>
<dbReference type="Proteomes" id="UP000013378">
    <property type="component" value="Unassembled WGS sequence"/>
</dbReference>
<dbReference type="OrthoDB" id="2855553at2"/>
<keyword evidence="2" id="KW-1185">Reference proteome</keyword>
<organism evidence="1 2">
    <name type="scientific">Caldisalinibacter kiritimatiensis</name>
    <dbReference type="NCBI Taxonomy" id="1304284"/>
    <lineage>
        <taxon>Bacteria</taxon>
        <taxon>Bacillati</taxon>
        <taxon>Bacillota</taxon>
        <taxon>Tissierellia</taxon>
        <taxon>Tissierellales</taxon>
        <taxon>Thermohalobacteraceae</taxon>
        <taxon>Caldisalinibacter</taxon>
    </lineage>
</organism>
<accession>R1CRP0</accession>